<proteinExistence type="inferred from homology"/>
<dbReference type="GO" id="GO:0016491">
    <property type="term" value="F:oxidoreductase activity"/>
    <property type="evidence" value="ECO:0007669"/>
    <property type="project" value="UniProtKB-KW"/>
</dbReference>
<gene>
    <name evidence="6" type="ORF">E3W66_08310</name>
</gene>
<evidence type="ECO:0000256" key="2">
    <source>
        <dbReference type="ARBA" id="ARBA00008156"/>
    </source>
</evidence>
<sequence length="673" mass="71841">MMARPSHHSPLRRLLQGLAVAAALYIAGYLAVMLVEHRGDLNATQTTLGRQLQSYALRHADYLPIAALGGHLFDHHCASCHDDPAQRAPSRQALSQMALESIMVTLEFGKMQPMAAHLSKLQKGLIAFHLSGDDSASYHWLQQARCSAAASSTGALPPVVGSWGGEHNQRNSVSQIHSGNVAQLQLAWSMALPRVADMRSQPAVIGDTLYLGDKTGRLWALDRYSGCVRNTIKLASGIRSAITVEESEQGQQLILADSLATVYAIDPTTLAINWQRSVGNSAYSVISGSISAHQQRLYVPISSYEVAAAGQPGHFCCTSHGGVAALDARNGELLWSWQSTAEATQRSLTPAGIAQIGPSGASIWSTPTIDAKRNRLYVGSGENFSHPATATSDAILALDLDSGELLWHFQALAEDVWNAACLTAGGNCPADAGPDFDFGASVIIASDSLGRERLYAGQKSGHIYALDPDADGALLWQQRIGSGTSNGGIHWGMAAATGQLFVPLADPERPQRRDYRPQPGLYAVDIDSGELRWAVRAERGCQFDPEQRPLVGLAATASGAPRDISRDYACSYYHGHSAAVTATNDLVFSARLNGEIGAYRHSDGQRLWHQRTALAHQASNGIGGHGGAIDVGGQIVVDEWLYVSSGYGMFGQLPGNLLLAYKLADTTAPEITP</sequence>
<evidence type="ECO:0000256" key="4">
    <source>
        <dbReference type="ARBA" id="ARBA00023002"/>
    </source>
</evidence>
<dbReference type="Gene3D" id="2.140.10.10">
    <property type="entry name" value="Quinoprotein alcohol dehydrogenase-like superfamily"/>
    <property type="match status" value="1"/>
</dbReference>
<dbReference type="InterPro" id="IPR018391">
    <property type="entry name" value="PQQ_b-propeller_rpt"/>
</dbReference>
<dbReference type="Gene3D" id="2.130.10.10">
    <property type="entry name" value="YVTN repeat-like/Quinoprotein amine dehydrogenase"/>
    <property type="match status" value="1"/>
</dbReference>
<dbReference type="InterPro" id="IPR002372">
    <property type="entry name" value="PQQ_rpt_dom"/>
</dbReference>
<evidence type="ECO:0000313" key="7">
    <source>
        <dbReference type="Proteomes" id="UP000298133"/>
    </source>
</evidence>
<comment type="similarity">
    <text evidence="2">Belongs to the bacterial PQQ dehydrogenase family.</text>
</comment>
<keyword evidence="7" id="KW-1185">Reference proteome</keyword>
<comment type="caution">
    <text evidence="6">The sequence shown here is derived from an EMBL/GenBank/DDBJ whole genome shotgun (WGS) entry which is preliminary data.</text>
</comment>
<name>A0A4Y8UGI6_9GAMM</name>
<accession>A0A4Y8UGI6</accession>
<protein>
    <submittedName>
        <fullName evidence="6">Dehydrogenase</fullName>
    </submittedName>
</protein>
<evidence type="ECO:0000256" key="3">
    <source>
        <dbReference type="ARBA" id="ARBA00022729"/>
    </source>
</evidence>
<dbReference type="InterPro" id="IPR036909">
    <property type="entry name" value="Cyt_c-like_dom_sf"/>
</dbReference>
<dbReference type="InterPro" id="IPR015943">
    <property type="entry name" value="WD40/YVTN_repeat-like_dom_sf"/>
</dbReference>
<dbReference type="SMART" id="SM00564">
    <property type="entry name" value="PQQ"/>
    <property type="match status" value="7"/>
</dbReference>
<dbReference type="Pfam" id="PF01011">
    <property type="entry name" value="PQQ"/>
    <property type="match status" value="1"/>
</dbReference>
<dbReference type="AlphaFoldDB" id="A0A4Y8UGI6"/>
<comment type="cofactor">
    <cofactor evidence="1">
        <name>pyrroloquinoline quinone</name>
        <dbReference type="ChEBI" id="CHEBI:58442"/>
    </cofactor>
</comment>
<dbReference type="OrthoDB" id="9794322at2"/>
<organism evidence="6 7">
    <name type="scientific">Gammaproteobacteria bacterium LSUCC0057</name>
    <dbReference type="NCBI Taxonomy" id="2559237"/>
    <lineage>
        <taxon>Bacteria</taxon>
        <taxon>Pseudomonadati</taxon>
        <taxon>Pseudomonadota</taxon>
        <taxon>Gammaproteobacteria</taxon>
        <taxon>Cellvibrionales</taxon>
        <taxon>Porticoccaceae</taxon>
        <taxon>SAR92 clade</taxon>
    </lineage>
</organism>
<dbReference type="SUPFAM" id="SSF46626">
    <property type="entry name" value="Cytochrome c"/>
    <property type="match status" value="1"/>
</dbReference>
<feature type="domain" description="Pyrrolo-quinoline quinone repeat" evidence="5">
    <location>
        <begin position="171"/>
        <end position="418"/>
    </location>
</feature>
<evidence type="ECO:0000259" key="5">
    <source>
        <dbReference type="Pfam" id="PF01011"/>
    </source>
</evidence>
<dbReference type="PANTHER" id="PTHR32303:SF10">
    <property type="entry name" value="OUTER MEMBRANE PROTEIN ASSEMBLY FACTOR BAMB"/>
    <property type="match status" value="1"/>
</dbReference>
<keyword evidence="4" id="KW-0560">Oxidoreductase</keyword>
<dbReference type="SUPFAM" id="SSF50998">
    <property type="entry name" value="Quinoprotein alcohol dehydrogenase-like"/>
    <property type="match status" value="1"/>
</dbReference>
<keyword evidence="3" id="KW-0732">Signal</keyword>
<evidence type="ECO:0000256" key="1">
    <source>
        <dbReference type="ARBA" id="ARBA00001931"/>
    </source>
</evidence>
<dbReference type="GO" id="GO:0020037">
    <property type="term" value="F:heme binding"/>
    <property type="evidence" value="ECO:0007669"/>
    <property type="project" value="InterPro"/>
</dbReference>
<dbReference type="Proteomes" id="UP000298133">
    <property type="component" value="Unassembled WGS sequence"/>
</dbReference>
<reference evidence="6 7" key="1">
    <citation type="submission" date="2019-03" db="EMBL/GenBank/DDBJ databases">
        <title>Draft genome of Gammaproteobacteria bacterium LSUCC0057, a member of the SAR92 clade.</title>
        <authorList>
            <person name="Lanclos V.C."/>
            <person name="Doiron C."/>
            <person name="Henson M.W."/>
            <person name="Thrash J.C."/>
        </authorList>
    </citation>
    <scope>NUCLEOTIDE SEQUENCE [LARGE SCALE GENOMIC DNA]</scope>
    <source>
        <strain evidence="6 7">LSUCC0057</strain>
    </source>
</reference>
<evidence type="ECO:0000313" key="6">
    <source>
        <dbReference type="EMBL" id="TFH67482.1"/>
    </source>
</evidence>
<dbReference type="PANTHER" id="PTHR32303">
    <property type="entry name" value="QUINOPROTEIN ALCOHOL DEHYDROGENASE (CYTOCHROME C)"/>
    <property type="match status" value="1"/>
</dbReference>
<dbReference type="EMBL" id="SPIA01000003">
    <property type="protein sequence ID" value="TFH67482.1"/>
    <property type="molecule type" value="Genomic_DNA"/>
</dbReference>
<dbReference type="GO" id="GO:0009055">
    <property type="term" value="F:electron transfer activity"/>
    <property type="evidence" value="ECO:0007669"/>
    <property type="project" value="InterPro"/>
</dbReference>
<dbReference type="InterPro" id="IPR011047">
    <property type="entry name" value="Quinoprotein_ADH-like_sf"/>
</dbReference>